<gene>
    <name evidence="8" type="ORF">PV328_004393</name>
</gene>
<dbReference type="GO" id="GO:0070475">
    <property type="term" value="P:rRNA base methylation"/>
    <property type="evidence" value="ECO:0007669"/>
    <property type="project" value="TreeGrafter"/>
</dbReference>
<feature type="binding site" evidence="5">
    <location>
        <position position="264"/>
    </location>
    <ligand>
        <name>S-adenosyl-L-methionine</name>
        <dbReference type="ChEBI" id="CHEBI:59789"/>
    </ligand>
</feature>
<dbReference type="InterPro" id="IPR001678">
    <property type="entry name" value="MeTrfase_RsmB-F_NOP2_dom"/>
</dbReference>
<keyword evidence="2 5" id="KW-0808">Transferase</keyword>
<reference evidence="8" key="2">
    <citation type="submission" date="2023-03" db="EMBL/GenBank/DDBJ databases">
        <authorList>
            <person name="Inwood S.N."/>
            <person name="Skelly J.G."/>
            <person name="Guhlin J."/>
            <person name="Harrop T.W.R."/>
            <person name="Goldson S.G."/>
            <person name="Dearden P.K."/>
        </authorList>
    </citation>
    <scope>NUCLEOTIDE SEQUENCE</scope>
    <source>
        <strain evidence="8">Irish</strain>
        <tissue evidence="8">Whole body</tissue>
    </source>
</reference>
<evidence type="ECO:0000313" key="9">
    <source>
        <dbReference type="Proteomes" id="UP001168990"/>
    </source>
</evidence>
<evidence type="ECO:0000256" key="6">
    <source>
        <dbReference type="SAM" id="MobiDB-lite"/>
    </source>
</evidence>
<dbReference type="InterPro" id="IPR049560">
    <property type="entry name" value="MeTrfase_RsmB-F_NOP2_cat"/>
</dbReference>
<dbReference type="GO" id="GO:0003723">
    <property type="term" value="F:RNA binding"/>
    <property type="evidence" value="ECO:0007669"/>
    <property type="project" value="UniProtKB-UniRule"/>
</dbReference>
<feature type="compositionally biased region" description="Basic residues" evidence="6">
    <location>
        <begin position="478"/>
        <end position="487"/>
    </location>
</feature>
<name>A0AA39FAE6_9HYME</name>
<dbReference type="GO" id="GO:0008173">
    <property type="term" value="F:RNA methyltransferase activity"/>
    <property type="evidence" value="ECO:0007669"/>
    <property type="project" value="InterPro"/>
</dbReference>
<comment type="caution">
    <text evidence="5">Lacks conserved residue(s) required for the propagation of feature annotation.</text>
</comment>
<evidence type="ECO:0000256" key="1">
    <source>
        <dbReference type="ARBA" id="ARBA00022603"/>
    </source>
</evidence>
<sequence length="524" mass="60105">MSEGFKHSVKVPRLYKAASTIVKRVIEDGESLKQLIYNQNHPNIKAIYALATTTLQHATELNEIVRKTNLFFKEPRFDPWLARVLISELFWGKQSLKANAIPIQIILKYENELREELKKVDETTKNSSIIINKAAKPRYVRINTLKITVDEAINNFYNEGYTLLPQSKNYKEFLAKLQELTEFTYIQDFHISELFAFAPGTQFHNYDGYISGAIVLQDKASCLPAHFLNPPPNSVVLDMCAAPGMKTTHLAAKIQNNGIIYSVEMNARRYSVLCNQIKSTKATCVKTINADAMTLSCNECPDVEYILVDPSCSGSGMERLECDNTDGKCAPLRLKSLQSFQVMLLRHALLNFPKVKRVVYSTCSIYPEENEMVVDEILSDIGDVYKLIPIKSLLNNEWINFSSNEFKCRDNCLYAKSNVDMTNGFFVAVFERDFEVSLPEYTRHSRKKAHDNSEMKINENNCVEEIKNSNVEDNFKSEKKRKKKKREKLMENLINDEKEPDVDLDEPAKKKKKKKKNDETADHN</sequence>
<dbReference type="InterPro" id="IPR049561">
    <property type="entry name" value="NSUN5_7_fdxn-like"/>
</dbReference>
<dbReference type="PROSITE" id="PS51686">
    <property type="entry name" value="SAM_MT_RSMB_NOP"/>
    <property type="match status" value="1"/>
</dbReference>
<dbReference type="GO" id="GO:0005730">
    <property type="term" value="C:nucleolus"/>
    <property type="evidence" value="ECO:0007669"/>
    <property type="project" value="TreeGrafter"/>
</dbReference>
<protein>
    <recommendedName>
        <fullName evidence="7">SAM-dependent MTase RsmB/NOP-type domain-containing protein</fullName>
    </recommendedName>
</protein>
<dbReference type="Pfam" id="PF21148">
    <property type="entry name" value="NSUN5_fdxn-like"/>
    <property type="match status" value="1"/>
</dbReference>
<dbReference type="EMBL" id="JAQQBS010001422">
    <property type="protein sequence ID" value="KAK0165917.1"/>
    <property type="molecule type" value="Genomic_DNA"/>
</dbReference>
<dbReference type="SUPFAM" id="SSF53335">
    <property type="entry name" value="S-adenosyl-L-methionine-dependent methyltransferases"/>
    <property type="match status" value="1"/>
</dbReference>
<dbReference type="AlphaFoldDB" id="A0AA39FAE6"/>
<keyword evidence="3 5" id="KW-0949">S-adenosyl-L-methionine</keyword>
<evidence type="ECO:0000259" key="7">
    <source>
        <dbReference type="PROSITE" id="PS51686"/>
    </source>
</evidence>
<dbReference type="PRINTS" id="PR02008">
    <property type="entry name" value="RCMTFAMILY"/>
</dbReference>
<reference evidence="8" key="1">
    <citation type="journal article" date="2023" name="bioRxiv">
        <title>Scaffold-level genome assemblies of two parasitoid biocontrol wasps reveal the parthenogenesis mechanism and an associated novel virus.</title>
        <authorList>
            <person name="Inwood S."/>
            <person name="Skelly J."/>
            <person name="Guhlin J."/>
            <person name="Harrop T."/>
            <person name="Goldson S."/>
            <person name="Dearden P."/>
        </authorList>
    </citation>
    <scope>NUCLEOTIDE SEQUENCE</scope>
    <source>
        <strain evidence="8">Irish</strain>
        <tissue evidence="8">Whole body</tissue>
    </source>
</reference>
<keyword evidence="1 5" id="KW-0489">Methyltransferase</keyword>
<feature type="region of interest" description="Disordered" evidence="6">
    <location>
        <begin position="473"/>
        <end position="524"/>
    </location>
</feature>
<keyword evidence="4 5" id="KW-0694">RNA-binding</keyword>
<evidence type="ECO:0000256" key="4">
    <source>
        <dbReference type="ARBA" id="ARBA00022884"/>
    </source>
</evidence>
<feature type="binding site" evidence="5">
    <location>
        <position position="309"/>
    </location>
    <ligand>
        <name>S-adenosyl-L-methionine</name>
        <dbReference type="ChEBI" id="CHEBI:59789"/>
    </ligand>
</feature>
<dbReference type="Proteomes" id="UP001168990">
    <property type="component" value="Unassembled WGS sequence"/>
</dbReference>
<evidence type="ECO:0000256" key="5">
    <source>
        <dbReference type="PROSITE-ProRule" id="PRU01023"/>
    </source>
</evidence>
<proteinExistence type="inferred from homology"/>
<evidence type="ECO:0000313" key="8">
    <source>
        <dbReference type="EMBL" id="KAK0165917.1"/>
    </source>
</evidence>
<evidence type="ECO:0000256" key="3">
    <source>
        <dbReference type="ARBA" id="ARBA00022691"/>
    </source>
</evidence>
<feature type="binding site" evidence="5">
    <location>
        <position position="291"/>
    </location>
    <ligand>
        <name>S-adenosyl-L-methionine</name>
        <dbReference type="ChEBI" id="CHEBI:59789"/>
    </ligand>
</feature>
<dbReference type="Pfam" id="PF21153">
    <property type="entry name" value="NSUN5_N"/>
    <property type="match status" value="1"/>
</dbReference>
<dbReference type="Gene3D" id="3.30.70.1170">
    <property type="entry name" value="Sun protein, domain 3"/>
    <property type="match status" value="1"/>
</dbReference>
<dbReference type="PANTHER" id="PTHR22807:SF4">
    <property type="entry name" value="28S RRNA (CYTOSINE-C(5))-METHYLTRANSFERASE"/>
    <property type="match status" value="1"/>
</dbReference>
<feature type="active site" description="Nucleophile" evidence="5">
    <location>
        <position position="363"/>
    </location>
</feature>
<dbReference type="PANTHER" id="PTHR22807">
    <property type="entry name" value="NOP2 YEAST -RELATED NOL1/NOP2/FMU SUN DOMAIN-CONTAINING"/>
    <property type="match status" value="1"/>
</dbReference>
<comment type="caution">
    <text evidence="8">The sequence shown here is derived from an EMBL/GenBank/DDBJ whole genome shotgun (WGS) entry which is preliminary data.</text>
</comment>
<dbReference type="Pfam" id="PF01189">
    <property type="entry name" value="Methyltr_RsmB-F"/>
    <property type="match status" value="1"/>
</dbReference>
<evidence type="ECO:0000256" key="2">
    <source>
        <dbReference type="ARBA" id="ARBA00022679"/>
    </source>
</evidence>
<feature type="domain" description="SAM-dependent MTase RsmB/NOP-type" evidence="7">
    <location>
        <begin position="128"/>
        <end position="433"/>
    </location>
</feature>
<dbReference type="Gene3D" id="3.40.50.150">
    <property type="entry name" value="Vaccinia Virus protein VP39"/>
    <property type="match status" value="1"/>
</dbReference>
<dbReference type="InterPro" id="IPR029063">
    <property type="entry name" value="SAM-dependent_MTases_sf"/>
</dbReference>
<organism evidence="8 9">
    <name type="scientific">Microctonus aethiopoides</name>
    <dbReference type="NCBI Taxonomy" id="144406"/>
    <lineage>
        <taxon>Eukaryota</taxon>
        <taxon>Metazoa</taxon>
        <taxon>Ecdysozoa</taxon>
        <taxon>Arthropoda</taxon>
        <taxon>Hexapoda</taxon>
        <taxon>Insecta</taxon>
        <taxon>Pterygota</taxon>
        <taxon>Neoptera</taxon>
        <taxon>Endopterygota</taxon>
        <taxon>Hymenoptera</taxon>
        <taxon>Apocrita</taxon>
        <taxon>Ichneumonoidea</taxon>
        <taxon>Braconidae</taxon>
        <taxon>Euphorinae</taxon>
        <taxon>Microctonus</taxon>
    </lineage>
</organism>
<comment type="similarity">
    <text evidence="5">Belongs to the class I-like SAM-binding methyltransferase superfamily. RsmB/NOP family.</text>
</comment>
<accession>A0AA39FAE6</accession>
<dbReference type="InterPro" id="IPR023267">
    <property type="entry name" value="RCMT"/>
</dbReference>
<dbReference type="InterPro" id="IPR048889">
    <property type="entry name" value="NSUN5_RCM1_N"/>
</dbReference>
<keyword evidence="9" id="KW-1185">Reference proteome</keyword>